<comment type="subcellular location">
    <subcellularLocation>
        <location evidence="1">Secreted</location>
        <location evidence="1">Cell wall</location>
        <topology evidence="1">Peptidoglycan-anchor</topology>
    </subcellularLocation>
</comment>
<keyword evidence="10" id="KW-1185">Reference proteome</keyword>
<evidence type="ECO:0000256" key="6">
    <source>
        <dbReference type="RuleBase" id="RU362119"/>
    </source>
</evidence>
<accession>A0A4S4C3W8</accession>
<evidence type="ECO:0000313" key="10">
    <source>
        <dbReference type="Proteomes" id="UP000310334"/>
    </source>
</evidence>
<dbReference type="SUPFAM" id="SSF55816">
    <property type="entry name" value="5'-nucleotidase (syn. UDP-sugar hydrolase), C-terminal domain"/>
    <property type="match status" value="1"/>
</dbReference>
<keyword evidence="6" id="KW-0547">Nucleotide-binding</keyword>
<evidence type="ECO:0000256" key="1">
    <source>
        <dbReference type="ARBA" id="ARBA00004168"/>
    </source>
</evidence>
<keyword evidence="2" id="KW-0134">Cell wall</keyword>
<dbReference type="InterPro" id="IPR029052">
    <property type="entry name" value="Metallo-depent_PP-like"/>
</dbReference>
<dbReference type="Proteomes" id="UP000310334">
    <property type="component" value="Unassembled WGS sequence"/>
</dbReference>
<evidence type="ECO:0000256" key="5">
    <source>
        <dbReference type="ARBA" id="ARBA00023088"/>
    </source>
</evidence>
<proteinExistence type="inferred from homology"/>
<dbReference type="GO" id="GO:0008253">
    <property type="term" value="F:5'-nucleotidase activity"/>
    <property type="evidence" value="ECO:0007669"/>
    <property type="project" value="TreeGrafter"/>
</dbReference>
<dbReference type="GO" id="GO:0046872">
    <property type="term" value="F:metal ion binding"/>
    <property type="evidence" value="ECO:0007669"/>
    <property type="project" value="InterPro"/>
</dbReference>
<dbReference type="EMBL" id="SSNT01000002">
    <property type="protein sequence ID" value="THF82463.1"/>
    <property type="molecule type" value="Genomic_DNA"/>
</dbReference>
<keyword evidence="4 6" id="KW-0732">Signal</keyword>
<feature type="chain" id="PRO_5031677345" evidence="6">
    <location>
        <begin position="34"/>
        <end position="732"/>
    </location>
</feature>
<keyword evidence="3" id="KW-0964">Secreted</keyword>
<dbReference type="PROSITE" id="PS00786">
    <property type="entry name" value="5_NUCLEOTIDASE_2"/>
    <property type="match status" value="1"/>
</dbReference>
<evidence type="ECO:0000259" key="8">
    <source>
        <dbReference type="Pfam" id="PF02872"/>
    </source>
</evidence>
<protein>
    <submittedName>
        <fullName evidence="9">2,' 3'-cyclic nucleotide 2'-phosphodiesterase</fullName>
    </submittedName>
</protein>
<comment type="caution">
    <text evidence="9">The sequence shown here is derived from an EMBL/GenBank/DDBJ whole genome shotgun (WGS) entry which is preliminary data.</text>
</comment>
<dbReference type="PRINTS" id="PR01607">
    <property type="entry name" value="APYRASEFAMLY"/>
</dbReference>
<dbReference type="SUPFAM" id="SSF56300">
    <property type="entry name" value="Metallo-dependent phosphatases"/>
    <property type="match status" value="1"/>
</dbReference>
<dbReference type="GO" id="GO:0008768">
    <property type="term" value="F:UDP-sugar diphosphatase activity"/>
    <property type="evidence" value="ECO:0007669"/>
    <property type="project" value="TreeGrafter"/>
</dbReference>
<dbReference type="InterPro" id="IPR006146">
    <property type="entry name" value="5'-Nucleotdase_CS"/>
</dbReference>
<dbReference type="InterPro" id="IPR004843">
    <property type="entry name" value="Calcineurin-like_PHP"/>
</dbReference>
<feature type="domain" description="5'-Nucleotidase C-terminal" evidence="8">
    <location>
        <begin position="374"/>
        <end position="505"/>
    </location>
</feature>
<dbReference type="Gene3D" id="3.60.21.10">
    <property type="match status" value="1"/>
</dbReference>
<dbReference type="OrthoDB" id="9775118at2"/>
<feature type="signal peptide" evidence="6">
    <location>
        <begin position="1"/>
        <end position="33"/>
    </location>
</feature>
<sequence length="732" mass="79522">MGNKITNKLLSLSLVFTFAVPSILLNFSSETSAEEIAKTSSNEITSIEGSSANTANLSVQLLGVNDLHGKVDVTGTVSGVNYGRMDYLAAYLREREATNPNTLIVHAGDMVGGSSPVSALLQDEPTVEMMESIGFDVGTVGNHEFDEGVDEMLRLINGGNHVNGTPNYNGIDFPMVAANVEYKDSGDLVLDPYTIKEVDGAKIGFIGVATIETPNMIISKGNEHIRFTDEAEAINKYVPELQQQGVEAIVILAHVPGNQAGQSASGEIASIATKVNDAVDVIFAAHNHVKVNAVVDNKLIVQAWEYGKAFADVDLEIDRQSGDVVKKSAEIVDVVQTGSTPDPKVNTILNKYLEEVGPKLNEVIGVAGSELAGGYAQKGIIGDNPLGNLIADGMAAAMDSDFALMNGGGIRDDLNAGDITWNELFNIQPFGNTLVKLEVTGTELRSIINSQFSKYGPDVSISGFSYTWDSTKGSFGEVIDMYLPDGSKIDPNKTYTVTVNNYMYPHSSDQYRLGEFGENPVQGPEDLQATVDFVKSMEGTITYSTEGRISEDYTAPVSTYTLSEPDKENGEYSKEVQVTLSATDDGIGLRKIEYKLNDGDWTSYNESFTVTTEGEHTVLFRAVDKAHNSEIKTITFTIKHTRLSDVANLIKAKDLNHGLETSLLNHIEKAEKNVQAAKEFSNSQKKYTESAISILDHLKEKVNHLPKKQVTNQDKKKILKAIDEVIDQLNNF</sequence>
<dbReference type="GO" id="GO:0009166">
    <property type="term" value="P:nucleotide catabolic process"/>
    <property type="evidence" value="ECO:0007669"/>
    <property type="project" value="InterPro"/>
</dbReference>
<evidence type="ECO:0000256" key="3">
    <source>
        <dbReference type="ARBA" id="ARBA00022525"/>
    </source>
</evidence>
<dbReference type="NCBIfam" id="NF047446">
    <property type="entry name" value="barrel_OmpL47"/>
    <property type="match status" value="1"/>
</dbReference>
<keyword evidence="6" id="KW-0378">Hydrolase</keyword>
<comment type="similarity">
    <text evidence="6">Belongs to the 5'-nucleotidase family.</text>
</comment>
<dbReference type="Pfam" id="PF00149">
    <property type="entry name" value="Metallophos"/>
    <property type="match status" value="1"/>
</dbReference>
<dbReference type="PANTHER" id="PTHR11575">
    <property type="entry name" value="5'-NUCLEOTIDASE-RELATED"/>
    <property type="match status" value="1"/>
</dbReference>
<dbReference type="Gene3D" id="3.30.1920.20">
    <property type="match status" value="1"/>
</dbReference>
<evidence type="ECO:0000256" key="2">
    <source>
        <dbReference type="ARBA" id="ARBA00022512"/>
    </source>
</evidence>
<dbReference type="GO" id="GO:0000166">
    <property type="term" value="F:nucleotide binding"/>
    <property type="evidence" value="ECO:0007669"/>
    <property type="project" value="UniProtKB-KW"/>
</dbReference>
<dbReference type="GO" id="GO:0030288">
    <property type="term" value="C:outer membrane-bounded periplasmic space"/>
    <property type="evidence" value="ECO:0007669"/>
    <property type="project" value="TreeGrafter"/>
</dbReference>
<dbReference type="AlphaFoldDB" id="A0A4S4C3W8"/>
<feature type="domain" description="Calcineurin-like phosphoesterase" evidence="7">
    <location>
        <begin position="62"/>
        <end position="289"/>
    </location>
</feature>
<dbReference type="InterPro" id="IPR036907">
    <property type="entry name" value="5'-Nucleotdase_C_sf"/>
</dbReference>
<dbReference type="PANTHER" id="PTHR11575:SF24">
    <property type="entry name" value="5'-NUCLEOTIDASE"/>
    <property type="match status" value="1"/>
</dbReference>
<dbReference type="InterPro" id="IPR008334">
    <property type="entry name" value="5'-Nucleotdase_C"/>
</dbReference>
<organism evidence="9 10">
    <name type="scientific">Metabacillus sediminilitoris</name>
    <dbReference type="NCBI Taxonomy" id="2567941"/>
    <lineage>
        <taxon>Bacteria</taxon>
        <taxon>Bacillati</taxon>
        <taxon>Bacillota</taxon>
        <taxon>Bacilli</taxon>
        <taxon>Bacillales</taxon>
        <taxon>Bacillaceae</taxon>
        <taxon>Metabacillus</taxon>
    </lineage>
</organism>
<gene>
    <name evidence="9" type="ORF">E6W99_03285</name>
</gene>
<dbReference type="FunFam" id="3.60.21.10:FF:000052">
    <property type="entry name" value="Endonuclease YhcR"/>
    <property type="match status" value="1"/>
</dbReference>
<keyword evidence="5" id="KW-0572">Peptidoglycan-anchor</keyword>
<evidence type="ECO:0000259" key="7">
    <source>
        <dbReference type="Pfam" id="PF00149"/>
    </source>
</evidence>
<reference evidence="9 10" key="1">
    <citation type="submission" date="2019-04" db="EMBL/GenBank/DDBJ databases">
        <title>Bacillus sediminilitoris sp. nov., isolated from a tidal flat sediment on the East China Sea.</title>
        <authorList>
            <person name="Wei Y."/>
            <person name="Mao H."/>
            <person name="Fang J."/>
        </authorList>
    </citation>
    <scope>NUCLEOTIDE SEQUENCE [LARGE SCALE GENOMIC DNA]</scope>
    <source>
        <strain evidence="9 10">DSL-17</strain>
    </source>
</reference>
<dbReference type="Pfam" id="PF02872">
    <property type="entry name" value="5_nucleotid_C"/>
    <property type="match status" value="1"/>
</dbReference>
<dbReference type="Gene3D" id="3.90.780.10">
    <property type="entry name" value="5'-Nucleotidase, C-terminal domain"/>
    <property type="match status" value="1"/>
</dbReference>
<dbReference type="RefSeq" id="WP_136351760.1">
    <property type="nucleotide sequence ID" value="NZ_CP046266.1"/>
</dbReference>
<dbReference type="InterPro" id="IPR058094">
    <property type="entry name" value="Ig-like_OmpL47-like"/>
</dbReference>
<dbReference type="InterPro" id="IPR006179">
    <property type="entry name" value="5_nucleotidase/apyrase"/>
</dbReference>
<name>A0A4S4C3W8_9BACI</name>
<evidence type="ECO:0000313" key="9">
    <source>
        <dbReference type="EMBL" id="THF82463.1"/>
    </source>
</evidence>
<evidence type="ECO:0000256" key="4">
    <source>
        <dbReference type="ARBA" id="ARBA00022729"/>
    </source>
</evidence>